<dbReference type="Proteomes" id="UP000277007">
    <property type="component" value="Unassembled WGS sequence"/>
</dbReference>
<dbReference type="SUPFAM" id="SSF51735">
    <property type="entry name" value="NAD(P)-binding Rossmann-fold domains"/>
    <property type="match status" value="1"/>
</dbReference>
<accession>A0A431VG49</accession>
<dbReference type="RefSeq" id="WP_126615969.1">
    <property type="nucleotide sequence ID" value="NZ_JBHUCY010000049.1"/>
</dbReference>
<protein>
    <submittedName>
        <fullName evidence="2">SDR family oxidoreductase</fullName>
    </submittedName>
</protein>
<evidence type="ECO:0000313" key="3">
    <source>
        <dbReference type="Proteomes" id="UP000277007"/>
    </source>
</evidence>
<organism evidence="2 3">
    <name type="scientific">Azospirillum griseum</name>
    <dbReference type="NCBI Taxonomy" id="2496639"/>
    <lineage>
        <taxon>Bacteria</taxon>
        <taxon>Pseudomonadati</taxon>
        <taxon>Pseudomonadota</taxon>
        <taxon>Alphaproteobacteria</taxon>
        <taxon>Rhodospirillales</taxon>
        <taxon>Azospirillaceae</taxon>
        <taxon>Azospirillum</taxon>
    </lineage>
</organism>
<dbReference type="Gene3D" id="3.40.50.720">
    <property type="entry name" value="NAD(P)-binding Rossmann-like Domain"/>
    <property type="match status" value="1"/>
</dbReference>
<feature type="domain" description="NAD(P)-binding" evidence="1">
    <location>
        <begin position="12"/>
        <end position="189"/>
    </location>
</feature>
<dbReference type="AlphaFoldDB" id="A0A431VG49"/>
<dbReference type="Pfam" id="PF13460">
    <property type="entry name" value="NAD_binding_10"/>
    <property type="match status" value="1"/>
</dbReference>
<sequence length="290" mass="29928">MSQTSRILVTAASGALGRLVVAALLERVDPSRVVAAARNPDKLADLAAWGVEVRAADHEQPDTLATAFAGIDRALLISSNEFGRRLPQHTNVIQAAKAAGVGLLAYTSILHGDRSPLALATDHVDTEAALRDSGVPFAVLRNSWYLENYNGAIPVALEHGLVFGSAGEGRIAAAARADYAAAAAAVLTSDEDQNGKIYELAGDSAFTMADWAATLATVSGKPVAYRDLPQADYAALLAQHGLPEAFAGLLADSDVGASKGGLFDDSKTLSRLIGRPTTTLTAALTAALAG</sequence>
<dbReference type="Gene3D" id="3.90.25.10">
    <property type="entry name" value="UDP-galactose 4-epimerase, domain 1"/>
    <property type="match status" value="1"/>
</dbReference>
<reference evidence="2 3" key="1">
    <citation type="submission" date="2018-12" db="EMBL/GenBank/DDBJ databases">
        <authorList>
            <person name="Yang Y."/>
        </authorList>
    </citation>
    <scope>NUCLEOTIDE SEQUENCE [LARGE SCALE GENOMIC DNA]</scope>
    <source>
        <strain evidence="2 3">L-25-5w-1</strain>
    </source>
</reference>
<evidence type="ECO:0000259" key="1">
    <source>
        <dbReference type="Pfam" id="PF13460"/>
    </source>
</evidence>
<name>A0A431VG49_9PROT</name>
<dbReference type="InterPro" id="IPR036291">
    <property type="entry name" value="NAD(P)-bd_dom_sf"/>
</dbReference>
<dbReference type="InterPro" id="IPR016040">
    <property type="entry name" value="NAD(P)-bd_dom"/>
</dbReference>
<comment type="caution">
    <text evidence="2">The sequence shown here is derived from an EMBL/GenBank/DDBJ whole genome shotgun (WGS) entry which is preliminary data.</text>
</comment>
<dbReference type="PANTHER" id="PTHR47129:SF1">
    <property type="entry name" value="NMRA-LIKE DOMAIN-CONTAINING PROTEIN"/>
    <property type="match status" value="1"/>
</dbReference>
<gene>
    <name evidence="2" type="ORF">EJ903_13175</name>
</gene>
<dbReference type="InterPro" id="IPR052718">
    <property type="entry name" value="NmrA-type_oxidoreductase"/>
</dbReference>
<proteinExistence type="predicted"/>
<keyword evidence="3" id="KW-1185">Reference proteome</keyword>
<dbReference type="CDD" id="cd05269">
    <property type="entry name" value="TMR_SDR_a"/>
    <property type="match status" value="1"/>
</dbReference>
<evidence type="ECO:0000313" key="2">
    <source>
        <dbReference type="EMBL" id="RTR19446.1"/>
    </source>
</evidence>
<dbReference type="EMBL" id="RXMA01000011">
    <property type="protein sequence ID" value="RTR19446.1"/>
    <property type="molecule type" value="Genomic_DNA"/>
</dbReference>
<dbReference type="OrthoDB" id="7771794at2"/>
<dbReference type="PANTHER" id="PTHR47129">
    <property type="entry name" value="QUINONE OXIDOREDUCTASE 2"/>
    <property type="match status" value="1"/>
</dbReference>